<sequence length="65" mass="7601">MVLSKILRELQAESERCGSAADRRDRRLILRGLRLAAWAMTTRLTPPEIRQEFHQELFRAIPPTQ</sequence>
<dbReference type="Proteomes" id="UP000033500">
    <property type="component" value="Unassembled WGS sequence"/>
</dbReference>
<evidence type="ECO:0000313" key="2">
    <source>
        <dbReference type="Proteomes" id="UP000033500"/>
    </source>
</evidence>
<accession>A0A0F4SYH9</accession>
<dbReference type="AlphaFoldDB" id="A0A0F4SYH9"/>
<dbReference type="EMBL" id="LACD01000033">
    <property type="protein sequence ID" value="KJZ37196.1"/>
    <property type="molecule type" value="Genomic_DNA"/>
</dbReference>
<reference evidence="1 2" key="1">
    <citation type="submission" date="2015-03" db="EMBL/GenBank/DDBJ databases">
        <title>Comparative genomics of Pseudomonas insights into diversity of traits involved in vanlence and defense.</title>
        <authorList>
            <person name="Qin Y."/>
        </authorList>
    </citation>
    <scope>NUCLEOTIDE SEQUENCE [LARGE SCALE GENOMIC DNA]</scope>
    <source>
        <strain evidence="1 2">C3</strain>
    </source>
</reference>
<protein>
    <submittedName>
        <fullName evidence="1">Uncharacterized protein</fullName>
    </submittedName>
</protein>
<organism evidence="1 2">
    <name type="scientific">Pseudomonas fluorescens</name>
    <dbReference type="NCBI Taxonomy" id="294"/>
    <lineage>
        <taxon>Bacteria</taxon>
        <taxon>Pseudomonadati</taxon>
        <taxon>Pseudomonadota</taxon>
        <taxon>Gammaproteobacteria</taxon>
        <taxon>Pseudomonadales</taxon>
        <taxon>Pseudomonadaceae</taxon>
        <taxon>Pseudomonas</taxon>
    </lineage>
</organism>
<name>A0A0F4SYH9_PSEFL</name>
<proteinExistence type="predicted"/>
<evidence type="ECO:0000313" key="1">
    <source>
        <dbReference type="EMBL" id="KJZ37196.1"/>
    </source>
</evidence>
<gene>
    <name evidence="1" type="ORF">VC34_26235</name>
</gene>
<comment type="caution">
    <text evidence="1">The sequence shown here is derived from an EMBL/GenBank/DDBJ whole genome shotgun (WGS) entry which is preliminary data.</text>
</comment>